<organism evidence="1 2">
    <name type="scientific">Candidatus Methanoperedens nitratireducens</name>
    <dbReference type="NCBI Taxonomy" id="1392998"/>
    <lineage>
        <taxon>Archaea</taxon>
        <taxon>Methanobacteriati</taxon>
        <taxon>Methanobacteriota</taxon>
        <taxon>Stenosarchaea group</taxon>
        <taxon>Methanomicrobia</taxon>
        <taxon>Methanosarcinales</taxon>
        <taxon>ANME-2 cluster</taxon>
        <taxon>Candidatus Methanoperedentaceae</taxon>
        <taxon>Candidatus Methanoperedens</taxon>
    </lineage>
</organism>
<gene>
    <name evidence="1" type="ORF">MNV_710003</name>
</gene>
<accession>A0A284VTB1</accession>
<evidence type="ECO:0000313" key="1">
    <source>
        <dbReference type="EMBL" id="SNQ62427.1"/>
    </source>
</evidence>
<protein>
    <submittedName>
        <fullName evidence="1">Uncharacterized protein</fullName>
    </submittedName>
</protein>
<dbReference type="Proteomes" id="UP000218615">
    <property type="component" value="Unassembled WGS sequence"/>
</dbReference>
<proteinExistence type="predicted"/>
<dbReference type="AlphaFoldDB" id="A0A284VTB1"/>
<dbReference type="RefSeq" id="WP_096206992.1">
    <property type="nucleotide sequence ID" value="NZ_FZMP01000220.1"/>
</dbReference>
<reference evidence="2" key="1">
    <citation type="submission" date="2017-06" db="EMBL/GenBank/DDBJ databases">
        <authorList>
            <person name="Cremers G."/>
        </authorList>
    </citation>
    <scope>NUCLEOTIDE SEQUENCE [LARGE SCALE GENOMIC DNA]</scope>
</reference>
<name>A0A284VTB1_9EURY</name>
<keyword evidence="2" id="KW-1185">Reference proteome</keyword>
<sequence>MKKSDFFNRLQEEGKLQLVPPSEEIMYYLKNSLEGILKEKAKKESKKITDTKTAPHIADLLILAGLAELGYTKSSGNGKIQGIRSKADLK</sequence>
<evidence type="ECO:0000313" key="2">
    <source>
        <dbReference type="Proteomes" id="UP000218615"/>
    </source>
</evidence>
<dbReference type="EMBL" id="FZMP01000220">
    <property type="protein sequence ID" value="SNQ62427.1"/>
    <property type="molecule type" value="Genomic_DNA"/>
</dbReference>